<dbReference type="Pfam" id="PF00018">
    <property type="entry name" value="SH3_1"/>
    <property type="match status" value="1"/>
</dbReference>
<proteinExistence type="predicted"/>
<evidence type="ECO:0000256" key="2">
    <source>
        <dbReference type="PROSITE-ProRule" id="PRU00192"/>
    </source>
</evidence>
<dbReference type="GeneTree" id="ENSGT01030000234571"/>
<keyword evidence="1 2" id="KW-0728">SH3 domain</keyword>
<keyword evidence="5" id="KW-1185">Reference proteome</keyword>
<dbReference type="CDD" id="cd11793">
    <property type="entry name" value="SH3_ephexin1_like"/>
    <property type="match status" value="1"/>
</dbReference>
<dbReference type="PANTHER" id="PTHR12845:SF7">
    <property type="entry name" value="RHO GUANINE NUCLEOTIDE EXCHANGE FACTOR 15"/>
    <property type="match status" value="1"/>
</dbReference>
<dbReference type="Proteomes" id="UP000018467">
    <property type="component" value="Unassembled WGS sequence"/>
</dbReference>
<name>W5KPQ6_ASTMX</name>
<dbReference type="SMART" id="SM00326">
    <property type="entry name" value="SH3"/>
    <property type="match status" value="1"/>
</dbReference>
<evidence type="ECO:0000313" key="4">
    <source>
        <dbReference type="Ensembl" id="ENSAMXP00000009568.2"/>
    </source>
</evidence>
<dbReference type="InParanoid" id="W5KPQ6"/>
<dbReference type="InterPro" id="IPR036028">
    <property type="entry name" value="SH3-like_dom_sf"/>
</dbReference>
<dbReference type="Ensembl" id="ENSAMXT00000009568.2">
    <property type="protein sequence ID" value="ENSAMXP00000009568.2"/>
    <property type="gene ID" value="ENSAMXG00000009309.2"/>
</dbReference>
<evidence type="ECO:0000256" key="1">
    <source>
        <dbReference type="ARBA" id="ARBA00022443"/>
    </source>
</evidence>
<reference evidence="5" key="2">
    <citation type="journal article" date="2014" name="Nat. Commun.">
        <title>The cavefish genome reveals candidate genes for eye loss.</title>
        <authorList>
            <person name="McGaugh S.E."/>
            <person name="Gross J.B."/>
            <person name="Aken B."/>
            <person name="Blin M."/>
            <person name="Borowsky R."/>
            <person name="Chalopin D."/>
            <person name="Hinaux H."/>
            <person name="Jeffery W.R."/>
            <person name="Keene A."/>
            <person name="Ma L."/>
            <person name="Minx P."/>
            <person name="Murphy D."/>
            <person name="O'Quin K.E."/>
            <person name="Retaux S."/>
            <person name="Rohner N."/>
            <person name="Searle S.M."/>
            <person name="Stahl B.A."/>
            <person name="Tabin C."/>
            <person name="Volff J.N."/>
            <person name="Yoshizawa M."/>
            <person name="Warren W.C."/>
        </authorList>
    </citation>
    <scope>NUCLEOTIDE SEQUENCE [LARGE SCALE GENOMIC DNA]</scope>
    <source>
        <strain evidence="5">female</strain>
    </source>
</reference>
<dbReference type="AlphaFoldDB" id="W5KPQ6"/>
<protein>
    <recommendedName>
        <fullName evidence="3">SH3 domain-containing protein</fullName>
    </recommendedName>
</protein>
<accession>W5KPQ6</accession>
<sequence length="114" mass="13634">NQVSVCRSDLHRWMAVFPSVYCPQVQCIQQYAAKQADELSLEPWDIINIIRKTNEGWYEGMRLSDRARGWFPQESVVEVTNEHQRRRNLREQYRINMATRPDNHKEETKLNKNS</sequence>
<dbReference type="GO" id="GO:0005085">
    <property type="term" value="F:guanyl-nucleotide exchange factor activity"/>
    <property type="evidence" value="ECO:0007669"/>
    <property type="project" value="InterPro"/>
</dbReference>
<reference evidence="4" key="3">
    <citation type="submission" date="2025-08" db="UniProtKB">
        <authorList>
            <consortium name="Ensembl"/>
        </authorList>
    </citation>
    <scope>IDENTIFICATION</scope>
</reference>
<feature type="domain" description="SH3" evidence="3">
    <location>
        <begin position="20"/>
        <end position="81"/>
    </location>
</feature>
<dbReference type="HOGENOM" id="CLU_012820_0_1_1"/>
<reference evidence="5" key="1">
    <citation type="submission" date="2013-03" db="EMBL/GenBank/DDBJ databases">
        <authorList>
            <person name="Jeffery W."/>
            <person name="Warren W."/>
            <person name="Wilson R.K."/>
        </authorList>
    </citation>
    <scope>NUCLEOTIDE SEQUENCE</scope>
    <source>
        <strain evidence="5">female</strain>
    </source>
</reference>
<evidence type="ECO:0000259" key="3">
    <source>
        <dbReference type="PROSITE" id="PS50002"/>
    </source>
</evidence>
<dbReference type="Bgee" id="ENSAMXG00000009309">
    <property type="expression patterns" value="Expressed in testis and 9 other cell types or tissues"/>
</dbReference>
<dbReference type="InterPro" id="IPR047271">
    <property type="entry name" value="Ephexin-like"/>
</dbReference>
<dbReference type="SUPFAM" id="SSF50044">
    <property type="entry name" value="SH3-domain"/>
    <property type="match status" value="1"/>
</dbReference>
<dbReference type="Gene3D" id="2.30.30.40">
    <property type="entry name" value="SH3 Domains"/>
    <property type="match status" value="1"/>
</dbReference>
<organism evidence="4 5">
    <name type="scientific">Astyanax mexicanus</name>
    <name type="common">Blind cave fish</name>
    <name type="synonym">Astyanax fasciatus mexicanus</name>
    <dbReference type="NCBI Taxonomy" id="7994"/>
    <lineage>
        <taxon>Eukaryota</taxon>
        <taxon>Metazoa</taxon>
        <taxon>Chordata</taxon>
        <taxon>Craniata</taxon>
        <taxon>Vertebrata</taxon>
        <taxon>Euteleostomi</taxon>
        <taxon>Actinopterygii</taxon>
        <taxon>Neopterygii</taxon>
        <taxon>Teleostei</taxon>
        <taxon>Ostariophysi</taxon>
        <taxon>Characiformes</taxon>
        <taxon>Characoidei</taxon>
        <taxon>Acestrorhamphidae</taxon>
        <taxon>Acestrorhamphinae</taxon>
        <taxon>Astyanax</taxon>
    </lineage>
</organism>
<dbReference type="eggNOG" id="KOG3523">
    <property type="taxonomic scope" value="Eukaryota"/>
</dbReference>
<dbReference type="PANTHER" id="PTHR12845">
    <property type="entry name" value="GUANINE NUCLEOTIDE EXCHANGE FACTOR"/>
    <property type="match status" value="1"/>
</dbReference>
<evidence type="ECO:0000313" key="5">
    <source>
        <dbReference type="Proteomes" id="UP000018467"/>
    </source>
</evidence>
<dbReference type="InterPro" id="IPR001452">
    <property type="entry name" value="SH3_domain"/>
</dbReference>
<dbReference type="PROSITE" id="PS50002">
    <property type="entry name" value="SH3"/>
    <property type="match status" value="1"/>
</dbReference>
<reference evidence="4" key="4">
    <citation type="submission" date="2025-09" db="UniProtKB">
        <authorList>
            <consortium name="Ensembl"/>
        </authorList>
    </citation>
    <scope>IDENTIFICATION</scope>
</reference>